<evidence type="ECO:0000256" key="8">
    <source>
        <dbReference type="SAM" id="Phobius"/>
    </source>
</evidence>
<dbReference type="PANTHER" id="PTHR30354">
    <property type="entry name" value="GNT FAMILY GLUCONATE TRANSPORTER"/>
    <property type="match status" value="1"/>
</dbReference>
<evidence type="ECO:0000256" key="2">
    <source>
        <dbReference type="ARBA" id="ARBA00022448"/>
    </source>
</evidence>
<evidence type="ECO:0000256" key="7">
    <source>
        <dbReference type="ARBA" id="ARBA00049663"/>
    </source>
</evidence>
<feature type="transmembrane region" description="Helical" evidence="8">
    <location>
        <begin position="53"/>
        <end position="74"/>
    </location>
</feature>
<keyword evidence="5 8" id="KW-1133">Transmembrane helix</keyword>
<keyword evidence="2" id="KW-0813">Transport</keyword>
<dbReference type="AlphaFoldDB" id="A0A4Q1CLW2"/>
<feature type="transmembrane region" description="Helical" evidence="8">
    <location>
        <begin position="288"/>
        <end position="309"/>
    </location>
</feature>
<dbReference type="EMBL" id="SDHW01000001">
    <property type="protein sequence ID" value="RXK61589.1"/>
    <property type="molecule type" value="Genomic_DNA"/>
</dbReference>
<evidence type="ECO:0000313" key="9">
    <source>
        <dbReference type="EMBL" id="RXK61589.1"/>
    </source>
</evidence>
<dbReference type="GO" id="GO:0015128">
    <property type="term" value="F:gluconate transmembrane transporter activity"/>
    <property type="evidence" value="ECO:0007669"/>
    <property type="project" value="InterPro"/>
</dbReference>
<protein>
    <submittedName>
        <fullName evidence="9">Gluconate transporter</fullName>
    </submittedName>
</protein>
<keyword evidence="3" id="KW-1003">Cell membrane</keyword>
<gene>
    <name evidence="9" type="ORF">ESA94_00810</name>
</gene>
<feature type="transmembrane region" description="Helical" evidence="8">
    <location>
        <begin position="252"/>
        <end position="276"/>
    </location>
</feature>
<keyword evidence="10" id="KW-1185">Reference proteome</keyword>
<feature type="transmembrane region" description="Helical" evidence="8">
    <location>
        <begin position="173"/>
        <end position="196"/>
    </location>
</feature>
<feature type="transmembrane region" description="Helical" evidence="8">
    <location>
        <begin position="375"/>
        <end position="398"/>
    </location>
</feature>
<dbReference type="RefSeq" id="WP_129128962.1">
    <property type="nucleotide sequence ID" value="NZ_SDHW01000001.1"/>
</dbReference>
<dbReference type="Pfam" id="PF02447">
    <property type="entry name" value="GntP_permease"/>
    <property type="match status" value="1"/>
</dbReference>
<evidence type="ECO:0000256" key="5">
    <source>
        <dbReference type="ARBA" id="ARBA00022989"/>
    </source>
</evidence>
<dbReference type="PIRSF" id="PIRSF002746">
    <property type="entry name" value="Gluconate_transporter"/>
    <property type="match status" value="1"/>
</dbReference>
<dbReference type="GO" id="GO:0005886">
    <property type="term" value="C:plasma membrane"/>
    <property type="evidence" value="ECO:0007669"/>
    <property type="project" value="UniProtKB-SubCell"/>
</dbReference>
<reference evidence="9 10" key="1">
    <citation type="submission" date="2019-01" db="EMBL/GenBank/DDBJ databases">
        <title>Lacibacter sp. strain TTM-7.</title>
        <authorList>
            <person name="Chen W.-M."/>
        </authorList>
    </citation>
    <scope>NUCLEOTIDE SEQUENCE [LARGE SCALE GENOMIC DNA]</scope>
    <source>
        <strain evidence="9 10">TTM-7</strain>
    </source>
</reference>
<feature type="transmembrane region" description="Helical" evidence="8">
    <location>
        <begin position="98"/>
        <end position="128"/>
    </location>
</feature>
<feature type="transmembrane region" description="Helical" evidence="8">
    <location>
        <begin position="335"/>
        <end position="363"/>
    </location>
</feature>
<dbReference type="PANTHER" id="PTHR30354:SF22">
    <property type="entry name" value="HIGH-AFFINITY GLUCONATE TRANSPORTER"/>
    <property type="match status" value="1"/>
</dbReference>
<evidence type="ECO:0000256" key="1">
    <source>
        <dbReference type="ARBA" id="ARBA00004651"/>
    </source>
</evidence>
<evidence type="ECO:0000256" key="6">
    <source>
        <dbReference type="ARBA" id="ARBA00023136"/>
    </source>
</evidence>
<comment type="subcellular location">
    <subcellularLocation>
        <location evidence="1">Cell membrane</location>
        <topology evidence="1">Multi-pass membrane protein</topology>
    </subcellularLocation>
</comment>
<feature type="transmembrane region" description="Helical" evidence="8">
    <location>
        <begin position="217"/>
        <end position="240"/>
    </location>
</feature>
<keyword evidence="6 8" id="KW-0472">Membrane</keyword>
<evidence type="ECO:0000313" key="10">
    <source>
        <dbReference type="Proteomes" id="UP000290204"/>
    </source>
</evidence>
<organism evidence="9 10">
    <name type="scientific">Lacibacter luteus</name>
    <dbReference type="NCBI Taxonomy" id="2508719"/>
    <lineage>
        <taxon>Bacteria</taxon>
        <taxon>Pseudomonadati</taxon>
        <taxon>Bacteroidota</taxon>
        <taxon>Chitinophagia</taxon>
        <taxon>Chitinophagales</taxon>
        <taxon>Chitinophagaceae</taxon>
        <taxon>Lacibacter</taxon>
    </lineage>
</organism>
<proteinExistence type="inferred from homology"/>
<accession>A0A4Q1CLW2</accession>
<name>A0A4Q1CLW2_9BACT</name>
<evidence type="ECO:0000256" key="4">
    <source>
        <dbReference type="ARBA" id="ARBA00022692"/>
    </source>
</evidence>
<feature type="transmembrane region" description="Helical" evidence="8">
    <location>
        <begin position="410"/>
        <end position="434"/>
    </location>
</feature>
<dbReference type="Proteomes" id="UP000290204">
    <property type="component" value="Unassembled WGS sequence"/>
</dbReference>
<dbReference type="NCBIfam" id="TIGR00791">
    <property type="entry name" value="gntP"/>
    <property type="match status" value="1"/>
</dbReference>
<comment type="similarity">
    <text evidence="7">Belongs to the GntP permease family.</text>
</comment>
<dbReference type="OrthoDB" id="9787129at2"/>
<keyword evidence="4 8" id="KW-0812">Transmembrane</keyword>
<dbReference type="InterPro" id="IPR003474">
    <property type="entry name" value="Glcn_transporter"/>
</dbReference>
<comment type="caution">
    <text evidence="9">The sequence shown here is derived from an EMBL/GenBank/DDBJ whole genome shotgun (WGS) entry which is preliminary data.</text>
</comment>
<evidence type="ECO:0000256" key="3">
    <source>
        <dbReference type="ARBA" id="ARBA00022475"/>
    </source>
</evidence>
<feature type="transmembrane region" description="Helical" evidence="8">
    <location>
        <begin position="27"/>
        <end position="46"/>
    </location>
</feature>
<sequence length="435" mass="46325">MQLFIILSAILLQVFLTVKKINPFISLLIVAILAGLALGMPAPALLKSIEKGVGNTLGGLALILCLGAVLGKILEASGAAEKIAITLIKKFGEQNIQWAVLLTGFLIGIPLYYNAGFVILVPLVFMLARKTGLPLLYIAIPMAASLSTTHCFLPPHPGPVVLVNAFKADMGTVLMYGIVIAIPAVIVAGPFLGRLVKGITSKETNLFTSIETEWKELPAALPSFLIALLPVLLISLAVLAQNFLADGLLKTAFLFIGDSTIALLLAVLLAFYVFGVRKKISMDKQMKWLNDGISGIAMILLIITAGGVFKQVLQDSGTGDYIASFSSKWQMPPLIFAWVITALLRVTIGSATVAGITAAGIVAPLVTSGTASPELMVLAVGSGSVFGSHINDSGFWMYKEFFKLSLKQTFLSWTVMETMISILGLIGVLLLNYFI</sequence>